<gene>
    <name evidence="1" type="ORF">US75_C0009G0013</name>
</gene>
<evidence type="ECO:0000313" key="1">
    <source>
        <dbReference type="EMBL" id="KKQ56160.1"/>
    </source>
</evidence>
<dbReference type="Gene3D" id="1.10.3210.10">
    <property type="entry name" value="Hypothetical protein af1432"/>
    <property type="match status" value="1"/>
</dbReference>
<reference evidence="1 2" key="1">
    <citation type="journal article" date="2015" name="Nature">
        <title>rRNA introns, odd ribosomes, and small enigmatic genomes across a large radiation of phyla.</title>
        <authorList>
            <person name="Brown C.T."/>
            <person name="Hug L.A."/>
            <person name="Thomas B.C."/>
            <person name="Sharon I."/>
            <person name="Castelle C.J."/>
            <person name="Singh A."/>
            <person name="Wilkins M.J."/>
            <person name="Williams K.H."/>
            <person name="Banfield J.F."/>
        </authorList>
    </citation>
    <scope>NUCLEOTIDE SEQUENCE [LARGE SCALE GENOMIC DNA]</scope>
</reference>
<evidence type="ECO:0008006" key="3">
    <source>
        <dbReference type="Google" id="ProtNLM"/>
    </source>
</evidence>
<comment type="caution">
    <text evidence="1">The sequence shown here is derived from an EMBL/GenBank/DDBJ whole genome shotgun (WGS) entry which is preliminary data.</text>
</comment>
<proteinExistence type="predicted"/>
<accession>A0A0G0IYP1</accession>
<evidence type="ECO:0000313" key="2">
    <source>
        <dbReference type="Proteomes" id="UP000034096"/>
    </source>
</evidence>
<name>A0A0G0IYP1_9BACT</name>
<organism evidence="1 2">
    <name type="scientific">Candidatus Woesebacteria bacterium GW2011_GWC1_38_13</name>
    <dbReference type="NCBI Taxonomy" id="1618583"/>
    <lineage>
        <taxon>Bacteria</taxon>
        <taxon>Candidatus Woeseibacteriota</taxon>
    </lineage>
</organism>
<dbReference type="EMBL" id="LBUE01000009">
    <property type="protein sequence ID" value="KKQ56160.1"/>
    <property type="molecule type" value="Genomic_DNA"/>
</dbReference>
<protein>
    <recommendedName>
        <fullName evidence="3">HD domain-containing protein</fullName>
    </recommendedName>
</protein>
<dbReference type="Proteomes" id="UP000034096">
    <property type="component" value="Unassembled WGS sequence"/>
</dbReference>
<sequence>MNDFTKIAIDFAYKEQKRTSMPLVQHIELSSVVGIKLAKELGANVQIVEAGTYLMDCMIGEALKKGKLSEHIIMSADKTDELLSRTDLSESNKENIKHCVLEHHGVGKFHSLESEICCNADCYRFISIKGFSYAMRFLRDMPFSDLVNLLENKSKEKWKALTLDICKKELKTQYNLITSFLEELKK</sequence>
<dbReference type="AlphaFoldDB" id="A0A0G0IYP1"/>
<dbReference type="SUPFAM" id="SSF109604">
    <property type="entry name" value="HD-domain/PDEase-like"/>
    <property type="match status" value="1"/>
</dbReference>